<keyword evidence="3" id="KW-1185">Reference proteome</keyword>
<reference evidence="2 3" key="1">
    <citation type="submission" date="2017-02" db="EMBL/GenBank/DDBJ databases">
        <authorList>
            <person name="Peterson S.W."/>
        </authorList>
    </citation>
    <scope>NUCLEOTIDE SEQUENCE [LARGE SCALE GENOMIC DNA]</scope>
    <source>
        <strain evidence="2 3">B Mb 05.01</strain>
    </source>
</reference>
<keyword evidence="1" id="KW-0472">Membrane</keyword>
<dbReference type="AlphaFoldDB" id="A0A1R4JMI4"/>
<dbReference type="RefSeq" id="WP_256971567.1">
    <property type="nucleotide sequence ID" value="NZ_FUKO01000019.1"/>
</dbReference>
<feature type="transmembrane region" description="Helical" evidence="1">
    <location>
        <begin position="62"/>
        <end position="82"/>
    </location>
</feature>
<keyword evidence="1" id="KW-0812">Transmembrane</keyword>
<feature type="transmembrane region" description="Helical" evidence="1">
    <location>
        <begin position="88"/>
        <end position="107"/>
    </location>
</feature>
<name>A0A1R4JMI4_9MICO</name>
<proteinExistence type="predicted"/>
<protein>
    <submittedName>
        <fullName evidence="2">Uncharacterized protein</fullName>
    </submittedName>
</protein>
<evidence type="ECO:0000313" key="2">
    <source>
        <dbReference type="EMBL" id="SJN33209.1"/>
    </source>
</evidence>
<feature type="transmembrane region" description="Helical" evidence="1">
    <location>
        <begin position="29"/>
        <end position="50"/>
    </location>
</feature>
<sequence length="122" mass="13180">MSDNVESGDVRVSGGQQSPGRLRSFMHGLLTGFFGLAYAFVTWNAAFYLVQMAQLGISGYGWVVLLLPVIVPIIVFVIALALTRKRPLGAFIIVMLGGLGLSAVFWLNTLSYAIRNAESLLS</sequence>
<accession>A0A1R4JMI4</accession>
<evidence type="ECO:0000256" key="1">
    <source>
        <dbReference type="SAM" id="Phobius"/>
    </source>
</evidence>
<evidence type="ECO:0000313" key="3">
    <source>
        <dbReference type="Proteomes" id="UP000196320"/>
    </source>
</evidence>
<gene>
    <name evidence="2" type="ORF">FM104_08215</name>
</gene>
<keyword evidence="1" id="KW-1133">Transmembrane helix</keyword>
<organism evidence="2 3">
    <name type="scientific">Microbacterium esteraromaticum</name>
    <dbReference type="NCBI Taxonomy" id="57043"/>
    <lineage>
        <taxon>Bacteria</taxon>
        <taxon>Bacillati</taxon>
        <taxon>Actinomycetota</taxon>
        <taxon>Actinomycetes</taxon>
        <taxon>Micrococcales</taxon>
        <taxon>Microbacteriaceae</taxon>
        <taxon>Microbacterium</taxon>
    </lineage>
</organism>
<dbReference type="EMBL" id="FUKO01000019">
    <property type="protein sequence ID" value="SJN33209.1"/>
    <property type="molecule type" value="Genomic_DNA"/>
</dbReference>
<dbReference type="Proteomes" id="UP000196320">
    <property type="component" value="Unassembled WGS sequence"/>
</dbReference>